<organism evidence="3 4">
    <name type="scientific">Cerasicoccus arenae</name>
    <dbReference type="NCBI Taxonomy" id="424488"/>
    <lineage>
        <taxon>Bacteria</taxon>
        <taxon>Pseudomonadati</taxon>
        <taxon>Verrucomicrobiota</taxon>
        <taxon>Opitutia</taxon>
        <taxon>Puniceicoccales</taxon>
        <taxon>Cerasicoccaceae</taxon>
        <taxon>Cerasicoccus</taxon>
    </lineage>
</organism>
<feature type="signal peptide" evidence="2">
    <location>
        <begin position="1"/>
        <end position="21"/>
    </location>
</feature>
<gene>
    <name evidence="3" type="ORF">GCM10007047_21390</name>
</gene>
<dbReference type="EMBL" id="BMXG01000012">
    <property type="protein sequence ID" value="GHC04389.1"/>
    <property type="molecule type" value="Genomic_DNA"/>
</dbReference>
<evidence type="ECO:0000313" key="3">
    <source>
        <dbReference type="EMBL" id="GHC04389.1"/>
    </source>
</evidence>
<dbReference type="Proteomes" id="UP000642829">
    <property type="component" value="Unassembled WGS sequence"/>
</dbReference>
<evidence type="ECO:0000313" key="4">
    <source>
        <dbReference type="Proteomes" id="UP000642829"/>
    </source>
</evidence>
<reference evidence="3" key="1">
    <citation type="journal article" date="2014" name="Int. J. Syst. Evol. Microbiol.">
        <title>Complete genome sequence of Corynebacterium casei LMG S-19264T (=DSM 44701T), isolated from a smear-ripened cheese.</title>
        <authorList>
            <consortium name="US DOE Joint Genome Institute (JGI-PGF)"/>
            <person name="Walter F."/>
            <person name="Albersmeier A."/>
            <person name="Kalinowski J."/>
            <person name="Ruckert C."/>
        </authorList>
    </citation>
    <scope>NUCLEOTIDE SEQUENCE</scope>
    <source>
        <strain evidence="3">KCTC 12870</strain>
    </source>
</reference>
<sequence length="281" mass="30609">MNMRLLAYIVLALLGGVTAHAIEVGDTRTAVIAELGSPIGELDLGDRERLMFAAGNVTLVNGVVQSFDIKSAAQLERQEVIAQQIAAQWAERNAAELAESIDKGRAQLDYFKLSSTKLTDQDIKSLMAHWIKIRNESPEADITAEYDATLALAEARADEIARNREEQRITELERRVANAEQRAAAAQQQGSYSQQVSYTYPAWYYPPAPRSVVVVTGSGVITGGGGNCYPQRPVRQPGLSASYTSDNFSVSYSSGYGSGYNRIGSRFVPQSRPITITQTGQ</sequence>
<keyword evidence="4" id="KW-1185">Reference proteome</keyword>
<evidence type="ECO:0000256" key="1">
    <source>
        <dbReference type="SAM" id="Coils"/>
    </source>
</evidence>
<accession>A0A8J3DKL1</accession>
<evidence type="ECO:0000256" key="2">
    <source>
        <dbReference type="SAM" id="SignalP"/>
    </source>
</evidence>
<reference evidence="3" key="2">
    <citation type="submission" date="2020-09" db="EMBL/GenBank/DDBJ databases">
        <authorList>
            <person name="Sun Q."/>
            <person name="Kim S."/>
        </authorList>
    </citation>
    <scope>NUCLEOTIDE SEQUENCE</scope>
    <source>
        <strain evidence="3">KCTC 12870</strain>
    </source>
</reference>
<feature type="chain" id="PRO_5035279883" evidence="2">
    <location>
        <begin position="22"/>
        <end position="281"/>
    </location>
</feature>
<name>A0A8J3DKL1_9BACT</name>
<protein>
    <submittedName>
        <fullName evidence="3">Uncharacterized protein</fullName>
    </submittedName>
</protein>
<comment type="caution">
    <text evidence="3">The sequence shown here is derived from an EMBL/GenBank/DDBJ whole genome shotgun (WGS) entry which is preliminary data.</text>
</comment>
<feature type="coiled-coil region" evidence="1">
    <location>
        <begin position="150"/>
        <end position="189"/>
    </location>
</feature>
<dbReference type="AlphaFoldDB" id="A0A8J3DKL1"/>
<dbReference type="RefSeq" id="WP_194500028.1">
    <property type="nucleotide sequence ID" value="NZ_BMXG01000012.1"/>
</dbReference>
<proteinExistence type="predicted"/>
<keyword evidence="1" id="KW-0175">Coiled coil</keyword>
<keyword evidence="2" id="KW-0732">Signal</keyword>